<dbReference type="AlphaFoldDB" id="A0A1G9HNE7"/>
<keyword evidence="5" id="KW-0378">Hydrolase</keyword>
<keyword evidence="2" id="KW-0175">Coiled coil</keyword>
<sequence>MLKVSFRHILIVTAALFAFSLLSTSYAMAEGSAANRIREEIKDQKQHIQQQKQVLLKLTREERDMFGELASIEDRITDIERKLFRSEDELSKIIADENAAKKEHAVLQDDLEKIVGNLKLMLAKLWPIHSRKLENKFGSLEDWESSDRNFVWLASIYKDAKTELTKAENKAKMISENLEVQKDLHLKAQKKLTKINKTKDLLLKDKLSLLSGIRQIRSMKMSREQELKALLDTINKLNYKLKSLTSKKILNFQGSLPAPCDGKVKINFKPSAKPPVRGEGYATNGNIDVKSIFWGKVVHNDTLRGFGRVVIIYHGYNYYSLYAYLSESFVKTGQEVEKDEVIGKTGYYPTLKGTGLYFELRFHQKPVNPQKWLSR</sequence>
<evidence type="ECO:0000313" key="6">
    <source>
        <dbReference type="Proteomes" id="UP000199053"/>
    </source>
</evidence>
<proteinExistence type="predicted"/>
<keyword evidence="6" id="KW-1185">Reference proteome</keyword>
<evidence type="ECO:0000313" key="5">
    <source>
        <dbReference type="EMBL" id="SDL14488.1"/>
    </source>
</evidence>
<dbReference type="STRING" id="246191.SAMN05660337_2247"/>
<reference evidence="6" key="1">
    <citation type="submission" date="2016-10" db="EMBL/GenBank/DDBJ databases">
        <authorList>
            <person name="Varghese N."/>
            <person name="Submissions S."/>
        </authorList>
    </citation>
    <scope>NUCLEOTIDE SEQUENCE [LARGE SCALE GENOMIC DNA]</scope>
    <source>
        <strain evidence="6">DSM 16995</strain>
    </source>
</reference>
<dbReference type="Proteomes" id="UP000199053">
    <property type="component" value="Unassembled WGS sequence"/>
</dbReference>
<dbReference type="InterPro" id="IPR016047">
    <property type="entry name" value="M23ase_b-sheet_dom"/>
</dbReference>
<feature type="domain" description="M23ase beta-sheet core" evidence="4">
    <location>
        <begin position="278"/>
        <end position="369"/>
    </location>
</feature>
<feature type="coiled-coil region" evidence="2">
    <location>
        <begin position="157"/>
        <end position="184"/>
    </location>
</feature>
<dbReference type="Gene3D" id="2.70.70.10">
    <property type="entry name" value="Glucose Permease (Domain IIA)"/>
    <property type="match status" value="1"/>
</dbReference>
<name>A0A1G9HNE7_9BACT</name>
<evidence type="ECO:0000256" key="2">
    <source>
        <dbReference type="SAM" id="Coils"/>
    </source>
</evidence>
<evidence type="ECO:0000256" key="3">
    <source>
        <dbReference type="SAM" id="SignalP"/>
    </source>
</evidence>
<evidence type="ECO:0000256" key="1">
    <source>
        <dbReference type="ARBA" id="ARBA00022729"/>
    </source>
</evidence>
<keyword evidence="1 3" id="KW-0732">Signal</keyword>
<dbReference type="EMBL" id="FNGA01000003">
    <property type="protein sequence ID" value="SDL14488.1"/>
    <property type="molecule type" value="Genomic_DNA"/>
</dbReference>
<feature type="chain" id="PRO_5011695902" evidence="3">
    <location>
        <begin position="30"/>
        <end position="375"/>
    </location>
</feature>
<dbReference type="InterPro" id="IPR050570">
    <property type="entry name" value="Cell_wall_metabolism_enzyme"/>
</dbReference>
<dbReference type="GO" id="GO:0004222">
    <property type="term" value="F:metalloendopeptidase activity"/>
    <property type="evidence" value="ECO:0007669"/>
    <property type="project" value="TreeGrafter"/>
</dbReference>
<protein>
    <submittedName>
        <fullName evidence="5">Septal ring factor EnvC, activator of murein hydrolases AmiA and AmiB</fullName>
    </submittedName>
</protein>
<dbReference type="SUPFAM" id="SSF51261">
    <property type="entry name" value="Duplicated hybrid motif"/>
    <property type="match status" value="1"/>
</dbReference>
<dbReference type="PANTHER" id="PTHR21666:SF289">
    <property type="entry name" value="L-ALA--D-GLU ENDOPEPTIDASE"/>
    <property type="match status" value="1"/>
</dbReference>
<accession>A0A1G9HNE7</accession>
<feature type="signal peptide" evidence="3">
    <location>
        <begin position="1"/>
        <end position="29"/>
    </location>
</feature>
<feature type="coiled-coil region" evidence="2">
    <location>
        <begin position="34"/>
        <end position="89"/>
    </location>
</feature>
<dbReference type="CDD" id="cd12797">
    <property type="entry name" value="M23_peptidase"/>
    <property type="match status" value="1"/>
</dbReference>
<dbReference type="OrthoDB" id="9784703at2"/>
<organism evidence="5 6">
    <name type="scientific">Maridesulfovibrio ferrireducens</name>
    <dbReference type="NCBI Taxonomy" id="246191"/>
    <lineage>
        <taxon>Bacteria</taxon>
        <taxon>Pseudomonadati</taxon>
        <taxon>Thermodesulfobacteriota</taxon>
        <taxon>Desulfovibrionia</taxon>
        <taxon>Desulfovibrionales</taxon>
        <taxon>Desulfovibrionaceae</taxon>
        <taxon>Maridesulfovibrio</taxon>
    </lineage>
</organism>
<gene>
    <name evidence="5" type="ORF">SAMN05660337_2247</name>
</gene>
<evidence type="ECO:0000259" key="4">
    <source>
        <dbReference type="Pfam" id="PF01551"/>
    </source>
</evidence>
<dbReference type="Pfam" id="PF01551">
    <property type="entry name" value="Peptidase_M23"/>
    <property type="match status" value="1"/>
</dbReference>
<dbReference type="PANTHER" id="PTHR21666">
    <property type="entry name" value="PEPTIDASE-RELATED"/>
    <property type="match status" value="1"/>
</dbReference>
<dbReference type="InterPro" id="IPR011055">
    <property type="entry name" value="Dup_hybrid_motif"/>
</dbReference>